<feature type="domain" description="N-acetyltransferase" evidence="1">
    <location>
        <begin position="1"/>
        <end position="134"/>
    </location>
</feature>
<dbReference type="InterPro" id="IPR016181">
    <property type="entry name" value="Acyl_CoA_acyltransferase"/>
</dbReference>
<dbReference type="AlphaFoldDB" id="A0A1G6JKL1"/>
<dbReference type="PANTHER" id="PTHR43233:SF1">
    <property type="entry name" value="FAMILY N-ACETYLTRANSFERASE, PUTATIVE (AFU_ORTHOLOGUE AFUA_6G03350)-RELATED"/>
    <property type="match status" value="1"/>
</dbReference>
<organism evidence="2 3">
    <name type="scientific">Succiniclasticum ruminis</name>
    <dbReference type="NCBI Taxonomy" id="40841"/>
    <lineage>
        <taxon>Bacteria</taxon>
        <taxon>Bacillati</taxon>
        <taxon>Bacillota</taxon>
        <taxon>Negativicutes</taxon>
        <taxon>Acidaminococcales</taxon>
        <taxon>Acidaminococcaceae</taxon>
        <taxon>Succiniclasticum</taxon>
    </lineage>
</organism>
<dbReference type="OrthoDB" id="9796032at2"/>
<dbReference type="Proteomes" id="UP000198943">
    <property type="component" value="Unassembled WGS sequence"/>
</dbReference>
<dbReference type="PROSITE" id="PS51186">
    <property type="entry name" value="GNAT"/>
    <property type="match status" value="1"/>
</dbReference>
<gene>
    <name evidence="2" type="ORF">SAMN04487864_103163</name>
</gene>
<keyword evidence="2" id="KW-0808">Transferase</keyword>
<dbReference type="CDD" id="cd04301">
    <property type="entry name" value="NAT_SF"/>
    <property type="match status" value="1"/>
</dbReference>
<dbReference type="InterPro" id="IPR053144">
    <property type="entry name" value="Acetyltransferase_Butenolide"/>
</dbReference>
<dbReference type="InterPro" id="IPR000182">
    <property type="entry name" value="GNAT_dom"/>
</dbReference>
<evidence type="ECO:0000313" key="2">
    <source>
        <dbReference type="EMBL" id="SDC19217.1"/>
    </source>
</evidence>
<proteinExistence type="predicted"/>
<dbReference type="EMBL" id="FMYW01000003">
    <property type="protein sequence ID" value="SDC19217.1"/>
    <property type="molecule type" value="Genomic_DNA"/>
</dbReference>
<evidence type="ECO:0000313" key="3">
    <source>
        <dbReference type="Proteomes" id="UP000198943"/>
    </source>
</evidence>
<dbReference type="Pfam" id="PF13508">
    <property type="entry name" value="Acetyltransf_7"/>
    <property type="match status" value="1"/>
</dbReference>
<dbReference type="GO" id="GO:0016747">
    <property type="term" value="F:acyltransferase activity, transferring groups other than amino-acyl groups"/>
    <property type="evidence" value="ECO:0007669"/>
    <property type="project" value="InterPro"/>
</dbReference>
<accession>A0A1G6JKL1</accession>
<dbReference type="Gene3D" id="3.40.630.30">
    <property type="match status" value="1"/>
</dbReference>
<protein>
    <submittedName>
        <fullName evidence="2">Acetyltransferase (GNAT) family protein</fullName>
    </submittedName>
</protein>
<dbReference type="PANTHER" id="PTHR43233">
    <property type="entry name" value="FAMILY N-ACETYLTRANSFERASE, PUTATIVE (AFU_ORTHOLOGUE AFUA_6G03350)-RELATED"/>
    <property type="match status" value="1"/>
</dbReference>
<name>A0A1G6JKL1_9FIRM</name>
<sequence length="134" mass="15646">MNYRIVDGLDKMKFEDIVRLLRMTYWADKRPIEKIEKSLRNSSCYGIYVEEAGKLVGFARVISDYATAYYLCDVIIDKEYQHKGLGTALISYIDSLPEFSGLRGFLITRNAHALYRKFGYEVVNDRVMVREPNR</sequence>
<dbReference type="SUPFAM" id="SSF55729">
    <property type="entry name" value="Acyl-CoA N-acyltransferases (Nat)"/>
    <property type="match status" value="1"/>
</dbReference>
<keyword evidence="3" id="KW-1185">Reference proteome</keyword>
<reference evidence="3" key="1">
    <citation type="submission" date="2016-10" db="EMBL/GenBank/DDBJ databases">
        <authorList>
            <person name="Varghese N."/>
            <person name="Submissions S."/>
        </authorList>
    </citation>
    <scope>NUCLEOTIDE SEQUENCE [LARGE SCALE GENOMIC DNA]</scope>
    <source>
        <strain evidence="3">DSM 11005</strain>
    </source>
</reference>
<evidence type="ECO:0000259" key="1">
    <source>
        <dbReference type="PROSITE" id="PS51186"/>
    </source>
</evidence>